<evidence type="ECO:0000256" key="1">
    <source>
        <dbReference type="SAM" id="MobiDB-lite"/>
    </source>
</evidence>
<reference evidence="2" key="2">
    <citation type="journal article" date="2019" name="IMA Fungus">
        <title>Genome sequencing and comparison of five Tilletia species to identify candidate genes for the detection of regulated species infecting wheat.</title>
        <authorList>
            <person name="Nguyen H.D.T."/>
            <person name="Sultana T."/>
            <person name="Kesanakurti P."/>
            <person name="Hambleton S."/>
        </authorList>
    </citation>
    <scope>NUCLEOTIDE SEQUENCE</scope>
    <source>
        <strain evidence="2">DAOMC 236416</strain>
    </source>
</reference>
<organism evidence="2 3">
    <name type="scientific">Tilletia indica</name>
    <dbReference type="NCBI Taxonomy" id="43049"/>
    <lineage>
        <taxon>Eukaryota</taxon>
        <taxon>Fungi</taxon>
        <taxon>Dikarya</taxon>
        <taxon>Basidiomycota</taxon>
        <taxon>Ustilaginomycotina</taxon>
        <taxon>Exobasidiomycetes</taxon>
        <taxon>Tilletiales</taxon>
        <taxon>Tilletiaceae</taxon>
        <taxon>Tilletia</taxon>
    </lineage>
</organism>
<sequence>MLLMPNNKDNLTWRSSTSTPTSFDPSRCIQHCWLTDTMDENLNGLTSDFTTRAERALNDPSYPISSFGHFIHANDEIEFDLTPEQRSKATSALRNAVAVKALTHPHTRDVNKGGTAFVLGAQNIITRERDLLDMQKGQYQKIIVQPEPGSEDDFPLSRATNSVSAEKSVLFRLSVWDYGIPGALQP</sequence>
<evidence type="ECO:0000313" key="3">
    <source>
        <dbReference type="Proteomes" id="UP000077521"/>
    </source>
</evidence>
<feature type="region of interest" description="Disordered" evidence="1">
    <location>
        <begin position="1"/>
        <end position="21"/>
    </location>
</feature>
<dbReference type="EMBL" id="LWDF02000995">
    <property type="protein sequence ID" value="KAE8240977.1"/>
    <property type="molecule type" value="Genomic_DNA"/>
</dbReference>
<comment type="caution">
    <text evidence="2">The sequence shown here is derived from an EMBL/GenBank/DDBJ whole genome shotgun (WGS) entry which is preliminary data.</text>
</comment>
<protein>
    <submittedName>
        <fullName evidence="2">Uncharacterized protein</fullName>
    </submittedName>
</protein>
<dbReference type="Proteomes" id="UP000077521">
    <property type="component" value="Unassembled WGS sequence"/>
</dbReference>
<gene>
    <name evidence="2" type="ORF">A4X13_0g7614</name>
</gene>
<proteinExistence type="predicted"/>
<reference evidence="2" key="1">
    <citation type="submission" date="2016-04" db="EMBL/GenBank/DDBJ databases">
        <authorList>
            <person name="Nguyen H.D."/>
            <person name="Samba Siva P."/>
            <person name="Cullis J."/>
            <person name="Levesque C.A."/>
            <person name="Hambleton S."/>
        </authorList>
    </citation>
    <scope>NUCLEOTIDE SEQUENCE</scope>
    <source>
        <strain evidence="2">DAOMC 236416</strain>
    </source>
</reference>
<keyword evidence="3" id="KW-1185">Reference proteome</keyword>
<dbReference type="AlphaFoldDB" id="A0A8T8SK83"/>
<name>A0A8T8SK83_9BASI</name>
<accession>A0A8T8SK83</accession>
<evidence type="ECO:0000313" key="2">
    <source>
        <dbReference type="EMBL" id="KAE8240977.1"/>
    </source>
</evidence>